<dbReference type="InterPro" id="IPR039788">
    <property type="entry name" value="NOL4/NOL4L"/>
</dbReference>
<dbReference type="InterPro" id="IPR056549">
    <property type="entry name" value="HTH_NOL4"/>
</dbReference>
<organism evidence="3 4">
    <name type="scientific">Tigriopus californicus</name>
    <name type="common">Marine copepod</name>
    <dbReference type="NCBI Taxonomy" id="6832"/>
    <lineage>
        <taxon>Eukaryota</taxon>
        <taxon>Metazoa</taxon>
        <taxon>Ecdysozoa</taxon>
        <taxon>Arthropoda</taxon>
        <taxon>Crustacea</taxon>
        <taxon>Multicrustacea</taxon>
        <taxon>Hexanauplia</taxon>
        <taxon>Copepoda</taxon>
        <taxon>Harpacticoida</taxon>
        <taxon>Harpacticidae</taxon>
        <taxon>Tigriopus</taxon>
    </lineage>
</organism>
<protein>
    <recommendedName>
        <fullName evidence="2">Nucleolar protein 4 helical domain-containing protein</fullName>
    </recommendedName>
</protein>
<accession>A0A553N6W6</accession>
<sequence>MFVRLFVDENLDRHVPISRQPKEKIQAIIDSCTRQFPEHANRARKRIRTYLKSCRRTKRTREQAGLDSPNTRPTPPHLTSAQAEQLLARACENEAENAKRMRMGLEPVSQPMPILTSAPTIDVLSCTSSTGMVSSAGATLFTAANGEKQLKTEYKSEQLASLLAAQPMPMVSTDKPAFLNGGLTNTSMAMYRQVPFPQVVSSTGATMTFPGTQALLQQSQALQTAGLTNGTSLEGLKKPPLLNHKLNVTEIGAVRQLITGYRESAAFLLRSADELENLLTIQPKL</sequence>
<name>A0A553N6W6_TIGCA</name>
<dbReference type="Pfam" id="PF23079">
    <property type="entry name" value="HTH_NOL4_2nd"/>
    <property type="match status" value="1"/>
</dbReference>
<dbReference type="STRING" id="6832.A0A553N6W6"/>
<evidence type="ECO:0000259" key="2">
    <source>
        <dbReference type="Pfam" id="PF23079"/>
    </source>
</evidence>
<dbReference type="AlphaFoldDB" id="A0A553N6W6"/>
<feature type="domain" description="Nucleolar protein 4 helical" evidence="2">
    <location>
        <begin position="1"/>
        <end position="94"/>
    </location>
</feature>
<keyword evidence="4" id="KW-1185">Reference proteome</keyword>
<proteinExistence type="predicted"/>
<dbReference type="PANTHER" id="PTHR12449">
    <property type="entry name" value="DEATH DOMAIN-CONTAINING PROTEIN"/>
    <property type="match status" value="1"/>
</dbReference>
<dbReference type="EMBL" id="VCGU01000459">
    <property type="protein sequence ID" value="TRY61181.1"/>
    <property type="molecule type" value="Genomic_DNA"/>
</dbReference>
<evidence type="ECO:0000313" key="3">
    <source>
        <dbReference type="EMBL" id="TRY61181.1"/>
    </source>
</evidence>
<comment type="caution">
    <text evidence="3">The sequence shown here is derived from an EMBL/GenBank/DDBJ whole genome shotgun (WGS) entry which is preliminary data.</text>
</comment>
<feature type="region of interest" description="Disordered" evidence="1">
    <location>
        <begin position="57"/>
        <end position="78"/>
    </location>
</feature>
<evidence type="ECO:0000256" key="1">
    <source>
        <dbReference type="SAM" id="MobiDB-lite"/>
    </source>
</evidence>
<dbReference type="Proteomes" id="UP000318571">
    <property type="component" value="Chromosome 8"/>
</dbReference>
<gene>
    <name evidence="3" type="ORF">TCAL_09162</name>
</gene>
<reference evidence="3 4" key="1">
    <citation type="journal article" date="2018" name="Nat. Ecol. Evol.">
        <title>Genomic signatures of mitonuclear coevolution across populations of Tigriopus californicus.</title>
        <authorList>
            <person name="Barreto F.S."/>
            <person name="Watson E.T."/>
            <person name="Lima T.G."/>
            <person name="Willett C.S."/>
            <person name="Edmands S."/>
            <person name="Li W."/>
            <person name="Burton R.S."/>
        </authorList>
    </citation>
    <scope>NUCLEOTIDE SEQUENCE [LARGE SCALE GENOMIC DNA]</scope>
    <source>
        <strain evidence="3 4">San Diego</strain>
    </source>
</reference>
<evidence type="ECO:0000313" key="4">
    <source>
        <dbReference type="Proteomes" id="UP000318571"/>
    </source>
</evidence>
<dbReference type="PANTHER" id="PTHR12449:SF22">
    <property type="entry name" value="NUCLEOLAR PROTEIN 4"/>
    <property type="match status" value="1"/>
</dbReference>